<evidence type="ECO:0000256" key="2">
    <source>
        <dbReference type="ARBA" id="ARBA00022614"/>
    </source>
</evidence>
<dbReference type="InterPro" id="IPR055414">
    <property type="entry name" value="LRR_R13L4/SHOC2-like"/>
</dbReference>
<dbReference type="SUPFAM" id="SSF52047">
    <property type="entry name" value="RNI-like"/>
    <property type="match status" value="1"/>
</dbReference>
<evidence type="ECO:0000259" key="9">
    <source>
        <dbReference type="Pfam" id="PF23598"/>
    </source>
</evidence>
<dbReference type="GO" id="GO:0051707">
    <property type="term" value="P:response to other organism"/>
    <property type="evidence" value="ECO:0007669"/>
    <property type="project" value="UniProtKB-ARBA"/>
</dbReference>
<evidence type="ECO:0000256" key="1">
    <source>
        <dbReference type="ARBA" id="ARBA00008894"/>
    </source>
</evidence>
<evidence type="ECO:0000256" key="6">
    <source>
        <dbReference type="ARBA" id="ARBA00023054"/>
    </source>
</evidence>
<dbReference type="InterPro" id="IPR041118">
    <property type="entry name" value="Rx_N"/>
</dbReference>
<accession>A0AAV5FTZ1</accession>
<name>A0AAV5FTZ1_ELECO</name>
<keyword evidence="4" id="KW-0547">Nucleotide-binding</keyword>
<dbReference type="PANTHER" id="PTHR19338:SF21">
    <property type="entry name" value="OS10G0124400 PROTEIN"/>
    <property type="match status" value="1"/>
</dbReference>
<dbReference type="AlphaFoldDB" id="A0AAV5FTZ1"/>
<dbReference type="InterPro" id="IPR002182">
    <property type="entry name" value="NB-ARC"/>
</dbReference>
<evidence type="ECO:0000259" key="8">
    <source>
        <dbReference type="Pfam" id="PF18052"/>
    </source>
</evidence>
<protein>
    <submittedName>
        <fullName evidence="10">Uncharacterized protein</fullName>
    </submittedName>
</protein>
<gene>
    <name evidence="10" type="primary">gb27032</name>
    <name evidence="10" type="ORF">PR202_gb27032</name>
</gene>
<keyword evidence="5" id="KW-0611">Plant defense</keyword>
<dbReference type="Pfam" id="PF23598">
    <property type="entry name" value="LRR_14"/>
    <property type="match status" value="1"/>
</dbReference>
<dbReference type="GO" id="GO:0043531">
    <property type="term" value="F:ADP binding"/>
    <property type="evidence" value="ECO:0007669"/>
    <property type="project" value="InterPro"/>
</dbReference>
<dbReference type="PANTHER" id="PTHR19338">
    <property type="entry name" value="TRANSLOCASE OF INNER MITOCHONDRIAL MEMBRANE 13 HOMOLOG"/>
    <property type="match status" value="1"/>
</dbReference>
<evidence type="ECO:0000256" key="3">
    <source>
        <dbReference type="ARBA" id="ARBA00022737"/>
    </source>
</evidence>
<feature type="domain" description="Disease resistance N-terminal" evidence="8">
    <location>
        <begin position="7"/>
        <end position="90"/>
    </location>
</feature>
<dbReference type="CDD" id="cd14798">
    <property type="entry name" value="RX-CC_like"/>
    <property type="match status" value="1"/>
</dbReference>
<feature type="domain" description="NB-ARC" evidence="7">
    <location>
        <begin position="173"/>
        <end position="269"/>
    </location>
</feature>
<dbReference type="GO" id="GO:0006952">
    <property type="term" value="P:defense response"/>
    <property type="evidence" value="ECO:0007669"/>
    <property type="project" value="UniProtKB-KW"/>
</dbReference>
<evidence type="ECO:0000313" key="10">
    <source>
        <dbReference type="EMBL" id="GJN38025.1"/>
    </source>
</evidence>
<comment type="similarity">
    <text evidence="1">Belongs to the disease resistance NB-LRR family.</text>
</comment>
<dbReference type="Gene3D" id="1.20.5.4130">
    <property type="match status" value="1"/>
</dbReference>
<proteinExistence type="inferred from homology"/>
<sequence length="656" mass="73385">MELAAVAMKPLIGKLGNLLASELTLEKRLRKDVASLERELKVMYVKLREVAEVPPDRLDEGTKLWASDVRELSYDMADAIDAFTLHVGDPTDTGLRGFLKRMARLFSKGKALHEIAGAVRDAKDLAKELGEIHQRYAGLKLQDVSVSASASDIDPRLMATFTEAADLVGVDDARDELIKVLSNRSEVDVKIVSIVGLGGLGKTTLANAVYDKIKVQFVCSAFVSVSRNPDITRIFKKILHQLDKEEFKDINEAVRDVDQLIRELKQYLQNDCDLSKCGSNLNLRHLDILCHLRYLGLGRTGIYELPVEVGKLQFLQTLDVRGCYFVQELPRNLMCLSLGLHSRRMPKGLENLTSLEELTGLTIISSEDSAVVVKQLGNLTRLRILTLWWHVEDGCEALVQTLGNLRKLQSLDVSIVGGCGKFMLGWAPPPRLHRFLCRGWPIALPTLPAWIKNSSLSLTFLEVSVRQVAPNDLQVLGTLPLLRGVSLYSNAPVDHHPPARMTVNTGAFPCARWCEFVNFMTVPSMIPPGAMAHVQHLEFNVRVWHFDDGVGGFGWDDLRMGHLPSLEEVTVHLLYRRKDYAAPAVERMHAALRQAAEDHPNRLALKIVESVMCVHGQLDSILFWTLNLCVLVRLIRSSFFQAIKIIINGDQWSHQV</sequence>
<dbReference type="InterPro" id="IPR027417">
    <property type="entry name" value="P-loop_NTPase"/>
</dbReference>
<dbReference type="SUPFAM" id="SSF52540">
    <property type="entry name" value="P-loop containing nucleoside triphosphate hydrolases"/>
    <property type="match status" value="1"/>
</dbReference>
<keyword evidence="3" id="KW-0677">Repeat</keyword>
<evidence type="ECO:0000256" key="5">
    <source>
        <dbReference type="ARBA" id="ARBA00022821"/>
    </source>
</evidence>
<dbReference type="EMBL" id="BQKI01000095">
    <property type="protein sequence ID" value="GJN38025.1"/>
    <property type="molecule type" value="Genomic_DNA"/>
</dbReference>
<dbReference type="Gene3D" id="3.40.50.300">
    <property type="entry name" value="P-loop containing nucleotide triphosphate hydrolases"/>
    <property type="match status" value="1"/>
</dbReference>
<dbReference type="Pfam" id="PF00931">
    <property type="entry name" value="NB-ARC"/>
    <property type="match status" value="1"/>
</dbReference>
<comment type="caution">
    <text evidence="10">The sequence shown here is derived from an EMBL/GenBank/DDBJ whole genome shotgun (WGS) entry which is preliminary data.</text>
</comment>
<dbReference type="Gene3D" id="3.80.10.10">
    <property type="entry name" value="Ribonuclease Inhibitor"/>
    <property type="match status" value="1"/>
</dbReference>
<keyword evidence="11" id="KW-1185">Reference proteome</keyword>
<evidence type="ECO:0000313" key="11">
    <source>
        <dbReference type="Proteomes" id="UP001054889"/>
    </source>
</evidence>
<keyword evidence="6" id="KW-0175">Coiled coil</keyword>
<dbReference type="Proteomes" id="UP001054889">
    <property type="component" value="Unassembled WGS sequence"/>
</dbReference>
<reference evidence="10" key="1">
    <citation type="journal article" date="2018" name="DNA Res.">
        <title>Multiple hybrid de novo genome assembly of finger millet, an orphan allotetraploid crop.</title>
        <authorList>
            <person name="Hatakeyama M."/>
            <person name="Aluri S."/>
            <person name="Balachadran M.T."/>
            <person name="Sivarajan S.R."/>
            <person name="Patrignani A."/>
            <person name="Gruter S."/>
            <person name="Poveda L."/>
            <person name="Shimizu-Inatsugi R."/>
            <person name="Baeten J."/>
            <person name="Francoijs K.J."/>
            <person name="Nataraja K.N."/>
            <person name="Reddy Y.A.N."/>
            <person name="Phadnis S."/>
            <person name="Ravikumar R.L."/>
            <person name="Schlapbach R."/>
            <person name="Sreeman S.M."/>
            <person name="Shimizu K.K."/>
        </authorList>
    </citation>
    <scope>NUCLEOTIDE SEQUENCE</scope>
</reference>
<dbReference type="InterPro" id="IPR032675">
    <property type="entry name" value="LRR_dom_sf"/>
</dbReference>
<reference evidence="10" key="2">
    <citation type="submission" date="2021-12" db="EMBL/GenBank/DDBJ databases">
        <title>Resequencing data analysis of finger millet.</title>
        <authorList>
            <person name="Hatakeyama M."/>
            <person name="Aluri S."/>
            <person name="Balachadran M.T."/>
            <person name="Sivarajan S.R."/>
            <person name="Poveda L."/>
            <person name="Shimizu-Inatsugi R."/>
            <person name="Schlapbach R."/>
            <person name="Sreeman S.M."/>
            <person name="Shimizu K.K."/>
        </authorList>
    </citation>
    <scope>NUCLEOTIDE SEQUENCE</scope>
</reference>
<organism evidence="10 11">
    <name type="scientific">Eleusine coracana subsp. coracana</name>
    <dbReference type="NCBI Taxonomy" id="191504"/>
    <lineage>
        <taxon>Eukaryota</taxon>
        <taxon>Viridiplantae</taxon>
        <taxon>Streptophyta</taxon>
        <taxon>Embryophyta</taxon>
        <taxon>Tracheophyta</taxon>
        <taxon>Spermatophyta</taxon>
        <taxon>Magnoliopsida</taxon>
        <taxon>Liliopsida</taxon>
        <taxon>Poales</taxon>
        <taxon>Poaceae</taxon>
        <taxon>PACMAD clade</taxon>
        <taxon>Chloridoideae</taxon>
        <taxon>Cynodonteae</taxon>
        <taxon>Eleusininae</taxon>
        <taxon>Eleusine</taxon>
    </lineage>
</organism>
<dbReference type="InterPro" id="IPR038005">
    <property type="entry name" value="RX-like_CC"/>
</dbReference>
<dbReference type="Pfam" id="PF18052">
    <property type="entry name" value="Rx_N"/>
    <property type="match status" value="1"/>
</dbReference>
<evidence type="ECO:0000259" key="7">
    <source>
        <dbReference type="Pfam" id="PF00931"/>
    </source>
</evidence>
<dbReference type="PRINTS" id="PR00364">
    <property type="entry name" value="DISEASERSIST"/>
</dbReference>
<feature type="domain" description="Disease resistance R13L4/SHOC-2-like LRR" evidence="9">
    <location>
        <begin position="273"/>
        <end position="602"/>
    </location>
</feature>
<keyword evidence="2" id="KW-0433">Leucine-rich repeat</keyword>
<evidence type="ECO:0000256" key="4">
    <source>
        <dbReference type="ARBA" id="ARBA00022741"/>
    </source>
</evidence>